<dbReference type="GO" id="GO:0019367">
    <property type="term" value="P:fatty acid elongation, saturated fatty acid"/>
    <property type="evidence" value="ECO:0007669"/>
    <property type="project" value="Ensembl"/>
</dbReference>
<protein>
    <submittedName>
        <fullName evidence="13">Hydroxysteroid 17-beta dehydrogenase 12</fullName>
    </submittedName>
</protein>
<dbReference type="GO" id="GO:0009923">
    <property type="term" value="C:fatty acid elongase complex"/>
    <property type="evidence" value="ECO:0007669"/>
    <property type="project" value="Ensembl"/>
</dbReference>
<dbReference type="OMA" id="HICYSLF"/>
<evidence type="ECO:0000256" key="8">
    <source>
        <dbReference type="ARBA" id="ARBA00023002"/>
    </source>
</evidence>
<dbReference type="GeneTree" id="ENSGT00940000154860"/>
<keyword evidence="5" id="KW-0521">NADP</keyword>
<dbReference type="PRINTS" id="PR00080">
    <property type="entry name" value="SDRFAMILY"/>
</dbReference>
<evidence type="ECO:0000313" key="13">
    <source>
        <dbReference type="Ensembl" id="ENSSMRP00000006147.1"/>
    </source>
</evidence>
<evidence type="ECO:0000256" key="10">
    <source>
        <dbReference type="ARBA" id="ARBA00023136"/>
    </source>
</evidence>
<dbReference type="Gene3D" id="3.40.50.720">
    <property type="entry name" value="NAD(P)-binding Rossmann-like Domain"/>
    <property type="match status" value="1"/>
</dbReference>
<evidence type="ECO:0000256" key="4">
    <source>
        <dbReference type="ARBA" id="ARBA00022824"/>
    </source>
</evidence>
<keyword evidence="14" id="KW-1185">Reference proteome</keyword>
<evidence type="ECO:0000256" key="9">
    <source>
        <dbReference type="ARBA" id="ARBA00023098"/>
    </source>
</evidence>
<evidence type="ECO:0000256" key="2">
    <source>
        <dbReference type="ARBA" id="ARBA00022516"/>
    </source>
</evidence>
<dbReference type="InterPro" id="IPR051019">
    <property type="entry name" value="VLCFA-Steroid_DH"/>
</dbReference>
<evidence type="ECO:0000256" key="3">
    <source>
        <dbReference type="ARBA" id="ARBA00022692"/>
    </source>
</evidence>
<dbReference type="GO" id="GO:0006694">
    <property type="term" value="P:steroid biosynthetic process"/>
    <property type="evidence" value="ECO:0007669"/>
    <property type="project" value="UniProtKB-KW"/>
</dbReference>
<keyword evidence="9" id="KW-0443">Lipid metabolism</keyword>
<name>A0A8D0DLA6_SALMN</name>
<dbReference type="FunFam" id="3.40.50.720:FF:000137">
    <property type="entry name" value="Hydroxysteroid (17-beta) dehydrogenase 3"/>
    <property type="match status" value="1"/>
</dbReference>
<dbReference type="GO" id="GO:0031012">
    <property type="term" value="C:extracellular matrix"/>
    <property type="evidence" value="ECO:0007669"/>
    <property type="project" value="Ensembl"/>
</dbReference>
<dbReference type="PIRSF" id="PIRSF000126">
    <property type="entry name" value="11-beta-HSD1"/>
    <property type="match status" value="1"/>
</dbReference>
<keyword evidence="3 12" id="KW-0812">Transmembrane</keyword>
<accession>A0A8D0DLA6</accession>
<evidence type="ECO:0000256" key="11">
    <source>
        <dbReference type="RuleBase" id="RU000363"/>
    </source>
</evidence>
<comment type="similarity">
    <text evidence="11">Belongs to the short-chain dehydrogenases/reductases (SDR) family.</text>
</comment>
<dbReference type="GO" id="GO:0010811">
    <property type="term" value="P:positive regulation of cell-substrate adhesion"/>
    <property type="evidence" value="ECO:0007669"/>
    <property type="project" value="Ensembl"/>
</dbReference>
<dbReference type="Ensembl" id="ENSSMRT00000007197.1">
    <property type="protein sequence ID" value="ENSSMRP00000006147.1"/>
    <property type="gene ID" value="ENSSMRG00000004956.1"/>
</dbReference>
<evidence type="ECO:0000313" key="14">
    <source>
        <dbReference type="Proteomes" id="UP000694421"/>
    </source>
</evidence>
<evidence type="ECO:0000256" key="7">
    <source>
        <dbReference type="ARBA" id="ARBA00022989"/>
    </source>
</evidence>
<evidence type="ECO:0000256" key="12">
    <source>
        <dbReference type="SAM" id="Phobius"/>
    </source>
</evidence>
<keyword evidence="8" id="KW-0560">Oxidoreductase</keyword>
<keyword evidence="10 12" id="KW-0472">Membrane</keyword>
<dbReference type="GO" id="GO:0001968">
    <property type="term" value="F:fibronectin binding"/>
    <property type="evidence" value="ECO:0007669"/>
    <property type="project" value="Ensembl"/>
</dbReference>
<dbReference type="GO" id="GO:0008201">
    <property type="term" value="F:heparin binding"/>
    <property type="evidence" value="ECO:0007669"/>
    <property type="project" value="Ensembl"/>
</dbReference>
<dbReference type="PRINTS" id="PR00081">
    <property type="entry name" value="GDHRDH"/>
</dbReference>
<reference evidence="13" key="2">
    <citation type="submission" date="2025-09" db="UniProtKB">
        <authorList>
            <consortium name="Ensembl"/>
        </authorList>
    </citation>
    <scope>IDENTIFICATION</scope>
</reference>
<evidence type="ECO:0000256" key="5">
    <source>
        <dbReference type="ARBA" id="ARBA00022857"/>
    </source>
</evidence>
<organism evidence="13 14">
    <name type="scientific">Salvator merianae</name>
    <name type="common">Argentine black and white tegu</name>
    <name type="synonym">Tupinambis merianae</name>
    <dbReference type="NCBI Taxonomy" id="96440"/>
    <lineage>
        <taxon>Eukaryota</taxon>
        <taxon>Metazoa</taxon>
        <taxon>Chordata</taxon>
        <taxon>Craniata</taxon>
        <taxon>Vertebrata</taxon>
        <taxon>Euteleostomi</taxon>
        <taxon>Lepidosauria</taxon>
        <taxon>Squamata</taxon>
        <taxon>Bifurcata</taxon>
        <taxon>Unidentata</taxon>
        <taxon>Episquamata</taxon>
        <taxon>Laterata</taxon>
        <taxon>Teiioidea</taxon>
        <taxon>Teiidae</taxon>
        <taxon>Salvator</taxon>
    </lineage>
</organism>
<dbReference type="Pfam" id="PF00106">
    <property type="entry name" value="adh_short"/>
    <property type="match status" value="1"/>
</dbReference>
<dbReference type="CDD" id="cd05356">
    <property type="entry name" value="17beta-HSD1_like_SDR_c"/>
    <property type="match status" value="1"/>
</dbReference>
<dbReference type="SUPFAM" id="SSF51735">
    <property type="entry name" value="NAD(P)-binding Rossmann-fold domains"/>
    <property type="match status" value="1"/>
</dbReference>
<dbReference type="AlphaFoldDB" id="A0A8D0DLA6"/>
<dbReference type="InterPro" id="IPR002347">
    <property type="entry name" value="SDR_fam"/>
</dbReference>
<feature type="transmembrane region" description="Helical" evidence="12">
    <location>
        <begin position="15"/>
        <end position="36"/>
    </location>
</feature>
<keyword evidence="2" id="KW-0444">Lipid biosynthesis</keyword>
<dbReference type="InterPro" id="IPR036291">
    <property type="entry name" value="NAD(P)-bd_dom_sf"/>
</dbReference>
<sequence length="318" mass="35355">MMIEVTSLLSSVSSVFYWTGTVVVVYFVGLLLYYVVYNTRLWMLGNPGAVGPHLGAWAVVTGATDGIGKVYAEELAKRGMKVVLISRSQEKLDQVAKEIRERSKVETKTIAVDFENKDTIYSDIKQGLEGLQIGVLVNNVGASYSYPEYFLEIPDLDKMINKLININSLSVCKMTQLVLPGMLERSKGVIINVSSIAGSQPQPFLTLYSASKVFVDFFSQSLNAEYKHKGIIVQSVKPYFVATKMSKIRKASIFHPNPEVFVKYALNTVGLASETAGYPPHAFVSWILNTLPTWLTTKLSVDGALKTRARYLQKMKKN</sequence>
<dbReference type="Proteomes" id="UP000694421">
    <property type="component" value="Unplaced"/>
</dbReference>
<dbReference type="PANTHER" id="PTHR43899">
    <property type="entry name" value="RH59310P"/>
    <property type="match status" value="1"/>
</dbReference>
<dbReference type="GO" id="GO:0141040">
    <property type="term" value="F:very-long-chain 3-oxoacyl-CoA reductase activity"/>
    <property type="evidence" value="ECO:0007669"/>
    <property type="project" value="Ensembl"/>
</dbReference>
<keyword evidence="4" id="KW-0256">Endoplasmic reticulum</keyword>
<keyword evidence="7 12" id="KW-1133">Transmembrane helix</keyword>
<dbReference type="PANTHER" id="PTHR43899:SF14">
    <property type="entry name" value="VERY-LONG-CHAIN 3-OXOACYL-COA REDUCTASE"/>
    <property type="match status" value="1"/>
</dbReference>
<evidence type="ECO:0000256" key="1">
    <source>
        <dbReference type="ARBA" id="ARBA00005194"/>
    </source>
</evidence>
<proteinExistence type="inferred from homology"/>
<reference evidence="13" key="1">
    <citation type="submission" date="2025-08" db="UniProtKB">
        <authorList>
            <consortium name="Ensembl"/>
        </authorList>
    </citation>
    <scope>IDENTIFICATION</scope>
</reference>
<keyword evidence="6" id="KW-0752">Steroid biosynthesis</keyword>
<comment type="pathway">
    <text evidence="1">Lipid metabolism; fatty acid biosynthesis.</text>
</comment>
<dbReference type="GO" id="GO:0005518">
    <property type="term" value="F:collagen binding"/>
    <property type="evidence" value="ECO:0007669"/>
    <property type="project" value="Ensembl"/>
</dbReference>
<evidence type="ECO:0000256" key="6">
    <source>
        <dbReference type="ARBA" id="ARBA00022955"/>
    </source>
</evidence>
<dbReference type="GO" id="GO:0030198">
    <property type="term" value="P:extracellular matrix organization"/>
    <property type="evidence" value="ECO:0007669"/>
    <property type="project" value="Ensembl"/>
</dbReference>